<dbReference type="OrthoDB" id="1467124at2"/>
<protein>
    <recommendedName>
        <fullName evidence="3">Outer membrane protein beta-barrel domain-containing protein</fullName>
    </recommendedName>
</protein>
<evidence type="ECO:0008006" key="3">
    <source>
        <dbReference type="Google" id="ProtNLM"/>
    </source>
</evidence>
<sequence>MRETILASLIIITITSCAPTRFVKPLAKKQQAVNLSLGGALISYSKLTIPMPFVTATYGYGIDSTLTGFGALNITSLVYGNAQVELGLTKQLLQQKGVWPGVSVSPVANIIYRNKDASKVYPQVDINAFWDYNNKRNFFYVGISNWFELAGKRVYDQEQEHHWLFNPMIGETFVRNKWNYNIELKVIAPNIANNTSIVDYKTPFGSHGAFGIYIGCTRKF</sequence>
<organism evidence="1 2">
    <name type="scientific">Segetibacter aerophilus</name>
    <dbReference type="NCBI Taxonomy" id="670293"/>
    <lineage>
        <taxon>Bacteria</taxon>
        <taxon>Pseudomonadati</taxon>
        <taxon>Bacteroidota</taxon>
        <taxon>Chitinophagia</taxon>
        <taxon>Chitinophagales</taxon>
        <taxon>Chitinophagaceae</taxon>
        <taxon>Segetibacter</taxon>
    </lineage>
</organism>
<evidence type="ECO:0000313" key="1">
    <source>
        <dbReference type="EMBL" id="GEO08359.1"/>
    </source>
</evidence>
<reference evidence="1 2" key="1">
    <citation type="submission" date="2019-07" db="EMBL/GenBank/DDBJ databases">
        <title>Whole genome shotgun sequence of Segetibacter aerophilus NBRC 106135.</title>
        <authorList>
            <person name="Hosoyama A."/>
            <person name="Uohara A."/>
            <person name="Ohji S."/>
            <person name="Ichikawa N."/>
        </authorList>
    </citation>
    <scope>NUCLEOTIDE SEQUENCE [LARGE SCALE GENOMIC DNA]</scope>
    <source>
        <strain evidence="1 2">NBRC 106135</strain>
    </source>
</reference>
<evidence type="ECO:0000313" key="2">
    <source>
        <dbReference type="Proteomes" id="UP000321513"/>
    </source>
</evidence>
<name>A0A512B8V4_9BACT</name>
<keyword evidence="2" id="KW-1185">Reference proteome</keyword>
<dbReference type="RefSeq" id="WP_147202424.1">
    <property type="nucleotide sequence ID" value="NZ_BJYT01000002.1"/>
</dbReference>
<comment type="caution">
    <text evidence="1">The sequence shown here is derived from an EMBL/GenBank/DDBJ whole genome shotgun (WGS) entry which is preliminary data.</text>
</comment>
<dbReference type="EMBL" id="BJYT01000002">
    <property type="protein sequence ID" value="GEO08359.1"/>
    <property type="molecule type" value="Genomic_DNA"/>
</dbReference>
<dbReference type="Proteomes" id="UP000321513">
    <property type="component" value="Unassembled WGS sequence"/>
</dbReference>
<dbReference type="PROSITE" id="PS51257">
    <property type="entry name" value="PROKAR_LIPOPROTEIN"/>
    <property type="match status" value="1"/>
</dbReference>
<dbReference type="AlphaFoldDB" id="A0A512B8V4"/>
<proteinExistence type="predicted"/>
<accession>A0A512B8V4</accession>
<gene>
    <name evidence="1" type="ORF">SAE01_08550</name>
</gene>